<dbReference type="AlphaFoldDB" id="A0A653CAT7"/>
<proteinExistence type="predicted"/>
<organism evidence="2 3">
    <name type="scientific">Callosobruchus maculatus</name>
    <name type="common">Southern cowpea weevil</name>
    <name type="synonym">Pulse bruchid</name>
    <dbReference type="NCBI Taxonomy" id="64391"/>
    <lineage>
        <taxon>Eukaryota</taxon>
        <taxon>Metazoa</taxon>
        <taxon>Ecdysozoa</taxon>
        <taxon>Arthropoda</taxon>
        <taxon>Hexapoda</taxon>
        <taxon>Insecta</taxon>
        <taxon>Pterygota</taxon>
        <taxon>Neoptera</taxon>
        <taxon>Endopterygota</taxon>
        <taxon>Coleoptera</taxon>
        <taxon>Polyphaga</taxon>
        <taxon>Cucujiformia</taxon>
        <taxon>Chrysomeloidea</taxon>
        <taxon>Chrysomelidae</taxon>
        <taxon>Bruchinae</taxon>
        <taxon>Bruchini</taxon>
        <taxon>Callosobruchus</taxon>
    </lineage>
</organism>
<feature type="region of interest" description="Disordered" evidence="1">
    <location>
        <begin position="1"/>
        <end position="24"/>
    </location>
</feature>
<evidence type="ECO:0000313" key="2">
    <source>
        <dbReference type="EMBL" id="VEN44803.1"/>
    </source>
</evidence>
<name>A0A653CAT7_CALMS</name>
<protein>
    <submittedName>
        <fullName evidence="2">Uncharacterized protein</fullName>
    </submittedName>
</protein>
<evidence type="ECO:0000256" key="1">
    <source>
        <dbReference type="SAM" id="MobiDB-lite"/>
    </source>
</evidence>
<sequence>ESEISTDFHRQSSHHKRQSVNHTSVHTYSVLTVKRMSSSNHTFDIVNKTLRMYNFRTRLRSDNSSESTTKCTNFPYNFRYY</sequence>
<feature type="non-terminal residue" evidence="2">
    <location>
        <position position="81"/>
    </location>
</feature>
<gene>
    <name evidence="2" type="ORF">CALMAC_LOCUS7470</name>
</gene>
<reference evidence="2 3" key="1">
    <citation type="submission" date="2019-01" db="EMBL/GenBank/DDBJ databases">
        <authorList>
            <person name="Sayadi A."/>
        </authorList>
    </citation>
    <scope>NUCLEOTIDE SEQUENCE [LARGE SCALE GENOMIC DNA]</scope>
</reference>
<dbReference type="EMBL" id="CAACVG010007321">
    <property type="protein sequence ID" value="VEN44803.1"/>
    <property type="molecule type" value="Genomic_DNA"/>
</dbReference>
<evidence type="ECO:0000313" key="3">
    <source>
        <dbReference type="Proteomes" id="UP000410492"/>
    </source>
</evidence>
<feature type="compositionally biased region" description="Basic and acidic residues" evidence="1">
    <location>
        <begin position="1"/>
        <end position="10"/>
    </location>
</feature>
<feature type="non-terminal residue" evidence="2">
    <location>
        <position position="1"/>
    </location>
</feature>
<accession>A0A653CAT7</accession>
<keyword evidence="3" id="KW-1185">Reference proteome</keyword>
<dbReference type="Proteomes" id="UP000410492">
    <property type="component" value="Unassembled WGS sequence"/>
</dbReference>